<evidence type="ECO:0000313" key="4">
    <source>
        <dbReference type="Proteomes" id="UP000444980"/>
    </source>
</evidence>
<dbReference type="SUPFAM" id="SSF51735">
    <property type="entry name" value="NAD(P)-binding Rossmann-fold domains"/>
    <property type="match status" value="1"/>
</dbReference>
<dbReference type="OrthoDB" id="9774199at2"/>
<dbReference type="AlphaFoldDB" id="A0A7I9V1A0"/>
<dbReference type="GO" id="GO:0004029">
    <property type="term" value="F:aldehyde dehydrogenase (NAD+) activity"/>
    <property type="evidence" value="ECO:0007669"/>
    <property type="project" value="TreeGrafter"/>
</dbReference>
<protein>
    <submittedName>
        <fullName evidence="2">Oxidoreductase</fullName>
    </submittedName>
</protein>
<accession>A0A7I9V1A0</accession>
<reference evidence="4" key="1">
    <citation type="submission" date="2019-06" db="EMBL/GenBank/DDBJ databases">
        <title>Gordonia isolated from sludge of a wastewater treatment plant.</title>
        <authorList>
            <person name="Tamura T."/>
            <person name="Aoyama K."/>
            <person name="Kang Y."/>
            <person name="Saito S."/>
            <person name="Akiyama N."/>
            <person name="Yazawa K."/>
            <person name="Gonoi T."/>
            <person name="Mikami Y."/>
        </authorList>
    </citation>
    <scope>NUCLEOTIDE SEQUENCE [LARGE SCALE GENOMIC DNA]</scope>
    <source>
        <strain evidence="4">NBRC 107697</strain>
    </source>
</reference>
<gene>
    <name evidence="2" type="ORF">nbrc107697_28180</name>
    <name evidence="3" type="ORF">nbrc107697_33400</name>
</gene>
<dbReference type="PANTHER" id="PTHR48079:SF6">
    <property type="entry name" value="NAD(P)-BINDING DOMAIN-CONTAINING PROTEIN-RELATED"/>
    <property type="match status" value="1"/>
</dbReference>
<dbReference type="InterPro" id="IPR001509">
    <property type="entry name" value="Epimerase_deHydtase"/>
</dbReference>
<evidence type="ECO:0000313" key="3">
    <source>
        <dbReference type="EMBL" id="GED99301.1"/>
    </source>
</evidence>
<feature type="domain" description="NAD-dependent epimerase/dehydratase" evidence="1">
    <location>
        <begin position="3"/>
        <end position="225"/>
    </location>
</feature>
<name>A0A7I9V1A0_9ACTN</name>
<sequence length="325" mass="33528">MRVLITGATGFVGGWTADAIARRGHQIRFLVRNPDKLARAAAFFGFDADDAVVGDITDEAGVARALQGCDAVVHAAAEVALHGTDADGERALVQRNLAGARNVIGGAVRAGIDPVVHVSSIAALWTPTTAVMHGDLPVTGGAGAYGQAKTAVEVYVRSLQDEGAPVAIVYPTGVAGPSAAGHRGEAGDGVRTLAGVGVLGRTAGLTLVDVRDLADLHVRLLEPGHGPRRILAGGHRIIGADLARALRHASGRHTRYVPIPNRALLGIGRLADRFRSLVPAGVDQLSESAAQYLLYPPIPDNSAAASLGATFRPATETIDAVFDDD</sequence>
<evidence type="ECO:0000259" key="1">
    <source>
        <dbReference type="Pfam" id="PF01370"/>
    </source>
</evidence>
<dbReference type="Pfam" id="PF01370">
    <property type="entry name" value="Epimerase"/>
    <property type="match status" value="1"/>
</dbReference>
<dbReference type="InterPro" id="IPR051783">
    <property type="entry name" value="NAD(P)-dependent_oxidoreduct"/>
</dbReference>
<dbReference type="RefSeq" id="WP_161928162.1">
    <property type="nucleotide sequence ID" value="NZ_BJOU01000009.1"/>
</dbReference>
<dbReference type="EMBL" id="BJOU01000009">
    <property type="protein sequence ID" value="GED98779.1"/>
    <property type="molecule type" value="Genomic_DNA"/>
</dbReference>
<dbReference type="GO" id="GO:0005737">
    <property type="term" value="C:cytoplasm"/>
    <property type="evidence" value="ECO:0007669"/>
    <property type="project" value="TreeGrafter"/>
</dbReference>
<comment type="caution">
    <text evidence="2">The sequence shown here is derived from an EMBL/GenBank/DDBJ whole genome shotgun (WGS) entry which is preliminary data.</text>
</comment>
<proteinExistence type="predicted"/>
<dbReference type="Proteomes" id="UP000444980">
    <property type="component" value="Unassembled WGS sequence"/>
</dbReference>
<dbReference type="InterPro" id="IPR036291">
    <property type="entry name" value="NAD(P)-bd_dom_sf"/>
</dbReference>
<dbReference type="PANTHER" id="PTHR48079">
    <property type="entry name" value="PROTEIN YEEZ"/>
    <property type="match status" value="1"/>
</dbReference>
<keyword evidence="4" id="KW-1185">Reference proteome</keyword>
<organism evidence="2 4">
    <name type="scientific">Gordonia crocea</name>
    <dbReference type="NCBI Taxonomy" id="589162"/>
    <lineage>
        <taxon>Bacteria</taxon>
        <taxon>Bacillati</taxon>
        <taxon>Actinomycetota</taxon>
        <taxon>Actinomycetes</taxon>
        <taxon>Mycobacteriales</taxon>
        <taxon>Gordoniaceae</taxon>
        <taxon>Gordonia</taxon>
    </lineage>
</organism>
<reference evidence="2" key="2">
    <citation type="journal article" date="2020" name="Int. J. Syst. Evol. Microbiol.">
        <title>Gordonia crocea sp. nov. and Gordonia spumicola sp. nov. isolated from sludge of a wastewater treatment plant.</title>
        <authorList>
            <person name="Tamura T."/>
            <person name="Saito S."/>
            <person name="Hamada M."/>
            <person name="Kang Y."/>
            <person name="Hoshino Y."/>
            <person name="Gonoi T."/>
            <person name="Mikami Y."/>
            <person name="Yaguchi T."/>
        </authorList>
    </citation>
    <scope>NUCLEOTIDE SEQUENCE</scope>
    <source>
        <strain evidence="2">NBRC 107697</strain>
    </source>
</reference>
<evidence type="ECO:0000313" key="2">
    <source>
        <dbReference type="EMBL" id="GED98779.1"/>
    </source>
</evidence>
<dbReference type="Gene3D" id="3.40.50.720">
    <property type="entry name" value="NAD(P)-binding Rossmann-like Domain"/>
    <property type="match status" value="1"/>
</dbReference>
<dbReference type="EMBL" id="BJOU01000018">
    <property type="protein sequence ID" value="GED99301.1"/>
    <property type="molecule type" value="Genomic_DNA"/>
</dbReference>